<protein>
    <submittedName>
        <fullName evidence="1">Uncharacterized protein</fullName>
    </submittedName>
</protein>
<accession>A0A8S1QU96</accession>
<evidence type="ECO:0000313" key="2">
    <source>
        <dbReference type="Proteomes" id="UP000692954"/>
    </source>
</evidence>
<reference evidence="1" key="1">
    <citation type="submission" date="2021-01" db="EMBL/GenBank/DDBJ databases">
        <authorList>
            <consortium name="Genoscope - CEA"/>
            <person name="William W."/>
        </authorList>
    </citation>
    <scope>NUCLEOTIDE SEQUENCE</scope>
</reference>
<dbReference type="AlphaFoldDB" id="A0A8S1QU96"/>
<sequence length="105" mass="12620">MIKKFVIIIKQSFYLKLKNDQIYDGFIQFLKVLIVRLINLRYENIFTTFNVTLFQENADTNQSQNDYNKIIKVKSRKPLNCLVELIQQVSLKHYKDLKSNKQIYI</sequence>
<name>A0A8S1QU96_9CILI</name>
<gene>
    <name evidence="1" type="ORF">PSON_ATCC_30995.1.T1210031</name>
</gene>
<proteinExistence type="predicted"/>
<dbReference type="EMBL" id="CAJJDN010000121">
    <property type="protein sequence ID" value="CAD8119386.1"/>
    <property type="molecule type" value="Genomic_DNA"/>
</dbReference>
<comment type="caution">
    <text evidence="1">The sequence shown here is derived from an EMBL/GenBank/DDBJ whole genome shotgun (WGS) entry which is preliminary data.</text>
</comment>
<keyword evidence="2" id="KW-1185">Reference proteome</keyword>
<dbReference type="Proteomes" id="UP000692954">
    <property type="component" value="Unassembled WGS sequence"/>
</dbReference>
<evidence type="ECO:0000313" key="1">
    <source>
        <dbReference type="EMBL" id="CAD8119386.1"/>
    </source>
</evidence>
<organism evidence="1 2">
    <name type="scientific">Paramecium sonneborni</name>
    <dbReference type="NCBI Taxonomy" id="65129"/>
    <lineage>
        <taxon>Eukaryota</taxon>
        <taxon>Sar</taxon>
        <taxon>Alveolata</taxon>
        <taxon>Ciliophora</taxon>
        <taxon>Intramacronucleata</taxon>
        <taxon>Oligohymenophorea</taxon>
        <taxon>Peniculida</taxon>
        <taxon>Parameciidae</taxon>
        <taxon>Paramecium</taxon>
    </lineage>
</organism>